<dbReference type="EMBL" id="DWUV01000020">
    <property type="protein sequence ID" value="HJD33099.1"/>
    <property type="molecule type" value="Genomic_DNA"/>
</dbReference>
<dbReference type="Pfam" id="PF01244">
    <property type="entry name" value="Peptidase_M19"/>
    <property type="match status" value="1"/>
</dbReference>
<evidence type="ECO:0000313" key="2">
    <source>
        <dbReference type="EMBL" id="HJD33099.1"/>
    </source>
</evidence>
<feature type="region of interest" description="Disordered" evidence="1">
    <location>
        <begin position="66"/>
        <end position="103"/>
    </location>
</feature>
<dbReference type="InterPro" id="IPR008257">
    <property type="entry name" value="Pept_M19"/>
</dbReference>
<evidence type="ECO:0000313" key="3">
    <source>
        <dbReference type="Proteomes" id="UP000823897"/>
    </source>
</evidence>
<dbReference type="CDD" id="cd01301">
    <property type="entry name" value="rDP_like"/>
    <property type="match status" value="1"/>
</dbReference>
<dbReference type="InterPro" id="IPR032466">
    <property type="entry name" value="Metal_Hydrolase"/>
</dbReference>
<comment type="caution">
    <text evidence="2">The sequence shown here is derived from an EMBL/GenBank/DDBJ whole genome shotgun (WGS) entry which is preliminary data.</text>
</comment>
<reference evidence="2" key="2">
    <citation type="submission" date="2021-04" db="EMBL/GenBank/DDBJ databases">
        <authorList>
            <person name="Gilroy R."/>
        </authorList>
    </citation>
    <scope>NUCLEOTIDE SEQUENCE</scope>
    <source>
        <strain evidence="2">ChiGjej3B3-11674</strain>
    </source>
</reference>
<reference evidence="2" key="1">
    <citation type="journal article" date="2021" name="PeerJ">
        <title>Extensive microbial diversity within the chicken gut microbiome revealed by metagenomics and culture.</title>
        <authorList>
            <person name="Gilroy R."/>
            <person name="Ravi A."/>
            <person name="Getino M."/>
            <person name="Pursley I."/>
            <person name="Horton D.L."/>
            <person name="Alikhan N.F."/>
            <person name="Baker D."/>
            <person name="Gharbi K."/>
            <person name="Hall N."/>
            <person name="Watson M."/>
            <person name="Adriaenssens E.M."/>
            <person name="Foster-Nyarko E."/>
            <person name="Jarju S."/>
            <person name="Secka A."/>
            <person name="Antonio M."/>
            <person name="Oren A."/>
            <person name="Chaudhuri R.R."/>
            <person name="La Ragione R."/>
            <person name="Hildebrand F."/>
            <person name="Pallen M.J."/>
        </authorList>
    </citation>
    <scope>NUCLEOTIDE SEQUENCE</scope>
    <source>
        <strain evidence="2">ChiGjej3B3-11674</strain>
    </source>
</reference>
<proteinExistence type="predicted"/>
<dbReference type="Proteomes" id="UP000823897">
    <property type="component" value="Unassembled WGS sequence"/>
</dbReference>
<dbReference type="Gene3D" id="3.20.20.140">
    <property type="entry name" value="Metal-dependent hydrolases"/>
    <property type="match status" value="1"/>
</dbReference>
<gene>
    <name evidence="2" type="ORF">H9911_00990</name>
</gene>
<sequence>MKWIDLHCDTLSILAEEGRPEKKGGKDGLWENDLCVDIRRLHESGAAAQFFACYVNAADFRGGFKDGRSDAKDDRSDAKDDRSGAKDDRGGARDDAGEGMEKSWRTGPLWDRAYRKALTMADYASRAQGERFGLARSAEEVLRMESENRVAGILTVEEGGVLNGRPERLEELYARGVRLITLTWNYENCIGSPNSRDPEIMQRGLTPFGIQTVERMNDLGMIVDVSHLSDGGFRDCVRRSKKSVIASHSNARALCPHPRNLSDEMLHALGEKGGVAGVNFYGAFLRPAGKPTEDDGAQAEAIVRHIRHMMDRAGEDAVALGTDFDGFDRESLPSGIRGVQDMDVLWAAMKRAGLTERQIEKTAYGNVMRILKECIS</sequence>
<evidence type="ECO:0000256" key="1">
    <source>
        <dbReference type="SAM" id="MobiDB-lite"/>
    </source>
</evidence>
<dbReference type="AlphaFoldDB" id="A0A9D2R2J9"/>
<dbReference type="SUPFAM" id="SSF51556">
    <property type="entry name" value="Metallo-dependent hydrolases"/>
    <property type="match status" value="1"/>
</dbReference>
<dbReference type="GO" id="GO:0070573">
    <property type="term" value="F:metallodipeptidase activity"/>
    <property type="evidence" value="ECO:0007669"/>
    <property type="project" value="InterPro"/>
</dbReference>
<dbReference type="GO" id="GO:0006508">
    <property type="term" value="P:proteolysis"/>
    <property type="evidence" value="ECO:0007669"/>
    <property type="project" value="InterPro"/>
</dbReference>
<accession>A0A9D2R2J9</accession>
<protein>
    <submittedName>
        <fullName evidence="2">Dipeptidase</fullName>
    </submittedName>
</protein>
<dbReference type="PROSITE" id="PS51365">
    <property type="entry name" value="RENAL_DIPEPTIDASE_2"/>
    <property type="match status" value="1"/>
</dbReference>
<organism evidence="2 3">
    <name type="scientific">Candidatus Mediterraneibacter tabaqchaliae</name>
    <dbReference type="NCBI Taxonomy" id="2838689"/>
    <lineage>
        <taxon>Bacteria</taxon>
        <taxon>Bacillati</taxon>
        <taxon>Bacillota</taxon>
        <taxon>Clostridia</taxon>
        <taxon>Lachnospirales</taxon>
        <taxon>Lachnospiraceae</taxon>
        <taxon>Mediterraneibacter</taxon>
    </lineage>
</organism>
<dbReference type="PANTHER" id="PTHR10443:SF12">
    <property type="entry name" value="DIPEPTIDASE"/>
    <property type="match status" value="1"/>
</dbReference>
<name>A0A9D2R2J9_9FIRM</name>
<dbReference type="PANTHER" id="PTHR10443">
    <property type="entry name" value="MICROSOMAL DIPEPTIDASE"/>
    <property type="match status" value="1"/>
</dbReference>